<keyword evidence="4" id="KW-0496">Mitochondrion</keyword>
<keyword evidence="3" id="KW-0809">Transit peptide</keyword>
<feature type="compositionally biased region" description="Low complexity" evidence="5">
    <location>
        <begin position="110"/>
        <end position="120"/>
    </location>
</feature>
<dbReference type="PANTHER" id="PTHR13126:SF0">
    <property type="entry name" value="ATP SYNTHASE MITOCHONDRIAL F1 COMPLEX ASSEMBLY FACTOR 1"/>
    <property type="match status" value="1"/>
</dbReference>
<comment type="similarity">
    <text evidence="2">Belongs to the ATP11 family.</text>
</comment>
<comment type="caution">
    <text evidence="6">The sequence shown here is derived from an EMBL/GenBank/DDBJ whole genome shotgun (WGS) entry which is preliminary data.</text>
</comment>
<dbReference type="AlphaFoldDB" id="A0A167ZAL3"/>
<dbReference type="GO" id="GO:0033615">
    <property type="term" value="P:mitochondrial proton-transporting ATP synthase complex assembly"/>
    <property type="evidence" value="ECO:0007669"/>
    <property type="project" value="TreeGrafter"/>
</dbReference>
<dbReference type="EMBL" id="AZHD01000002">
    <property type="protein sequence ID" value="OAA67280.1"/>
    <property type="molecule type" value="Genomic_DNA"/>
</dbReference>
<evidence type="ECO:0000256" key="4">
    <source>
        <dbReference type="ARBA" id="ARBA00023128"/>
    </source>
</evidence>
<dbReference type="InterPro" id="IPR010591">
    <property type="entry name" value="ATP11"/>
</dbReference>
<feature type="region of interest" description="Disordered" evidence="5">
    <location>
        <begin position="83"/>
        <end position="176"/>
    </location>
</feature>
<evidence type="ECO:0000256" key="3">
    <source>
        <dbReference type="ARBA" id="ARBA00022946"/>
    </source>
</evidence>
<evidence type="ECO:0000256" key="5">
    <source>
        <dbReference type="SAM" id="MobiDB-lite"/>
    </source>
</evidence>
<proteinExistence type="inferred from homology"/>
<reference evidence="6 7" key="1">
    <citation type="journal article" date="2016" name="Genome Biol. Evol.">
        <title>Divergent and convergent evolution of fungal pathogenicity.</title>
        <authorList>
            <person name="Shang Y."/>
            <person name="Xiao G."/>
            <person name="Zheng P."/>
            <person name="Cen K."/>
            <person name="Zhan S."/>
            <person name="Wang C."/>
        </authorList>
    </citation>
    <scope>NUCLEOTIDE SEQUENCE [LARGE SCALE GENOMIC DNA]</scope>
    <source>
        <strain evidence="6 7">RCEF 264</strain>
    </source>
</reference>
<dbReference type="OrthoDB" id="16535at2759"/>
<name>A0A167ZAL3_9HYPO</name>
<evidence type="ECO:0000313" key="7">
    <source>
        <dbReference type="Proteomes" id="UP000076874"/>
    </source>
</evidence>
<feature type="region of interest" description="Disordered" evidence="5">
    <location>
        <begin position="1"/>
        <end position="52"/>
    </location>
</feature>
<feature type="compositionally biased region" description="Low complexity" evidence="5">
    <location>
        <begin position="137"/>
        <end position="176"/>
    </location>
</feature>
<accession>A0A167ZAL3</accession>
<sequence>MHNGTIAAPYGRPRRQPYSTDVPFPSSSSSSSSDATTATTSSTRSSTTRQDDVLARYQKRLADKARDEGVPDIEALRAAYADKIQALRRNDTVVLSPDGRSGRGNGSGSGSNQKAASGASTTPAEGEVRRSTPPAPQTSSSSSSASASSPATAAGAAAAGASSSSSTTPRGPRPLSSFIELDKARKLPAEELTAIWRLRFAADPLSLCAVVPAPTYAAMEAAARARPQFVLPVPHPEQGAEVHFLQWTFDDSSSSSNTSSGTNTSTVLFTQLAEYKLRGEFAQPHTTVTHYTDLATDCGVVLMHGQVAEGRGVSVDNAQWLVMCLQRFYGAWSIPGSGVGVGSGGGSGGGIDEGARARRLLLQWFAAGDPQFTIERLMEEAEKLA</sequence>
<dbReference type="Proteomes" id="UP000076874">
    <property type="component" value="Unassembled WGS sequence"/>
</dbReference>
<dbReference type="STRING" id="1081102.A0A167ZAL3"/>
<evidence type="ECO:0000256" key="2">
    <source>
        <dbReference type="ARBA" id="ARBA00009116"/>
    </source>
</evidence>
<dbReference type="PANTHER" id="PTHR13126">
    <property type="entry name" value="CHAPERONE ATP11"/>
    <property type="match status" value="1"/>
</dbReference>
<evidence type="ECO:0000256" key="1">
    <source>
        <dbReference type="ARBA" id="ARBA00004173"/>
    </source>
</evidence>
<feature type="compositionally biased region" description="Low complexity" evidence="5">
    <location>
        <begin position="26"/>
        <end position="48"/>
    </location>
</feature>
<dbReference type="GO" id="GO:0005739">
    <property type="term" value="C:mitochondrion"/>
    <property type="evidence" value="ECO:0007669"/>
    <property type="project" value="UniProtKB-SubCell"/>
</dbReference>
<keyword evidence="7" id="KW-1185">Reference proteome</keyword>
<protein>
    <submittedName>
        <fullName evidence="6">F1f0 ATP synthase assembly protein</fullName>
    </submittedName>
</protein>
<dbReference type="Pfam" id="PF06644">
    <property type="entry name" value="ATP11"/>
    <property type="match status" value="1"/>
</dbReference>
<evidence type="ECO:0000313" key="6">
    <source>
        <dbReference type="EMBL" id="OAA67280.1"/>
    </source>
</evidence>
<comment type="subcellular location">
    <subcellularLocation>
        <location evidence="1">Mitochondrion</location>
    </subcellularLocation>
</comment>
<gene>
    <name evidence="6" type="ORF">SPI_01856</name>
</gene>
<organism evidence="6 7">
    <name type="scientific">Niveomyces insectorum RCEF 264</name>
    <dbReference type="NCBI Taxonomy" id="1081102"/>
    <lineage>
        <taxon>Eukaryota</taxon>
        <taxon>Fungi</taxon>
        <taxon>Dikarya</taxon>
        <taxon>Ascomycota</taxon>
        <taxon>Pezizomycotina</taxon>
        <taxon>Sordariomycetes</taxon>
        <taxon>Hypocreomycetidae</taxon>
        <taxon>Hypocreales</taxon>
        <taxon>Cordycipitaceae</taxon>
        <taxon>Niveomyces</taxon>
    </lineage>
</organism>